<protein>
    <recommendedName>
        <fullName evidence="1">Amine oxidase domain-containing protein</fullName>
    </recommendedName>
</protein>
<dbReference type="SUPFAM" id="SSF51905">
    <property type="entry name" value="FAD/NAD(P)-binding domain"/>
    <property type="match status" value="1"/>
</dbReference>
<reference evidence="2 3" key="1">
    <citation type="submission" date="2015-12" db="EMBL/GenBank/DDBJ databases">
        <authorList>
            <person name="Shamseldin A."/>
            <person name="Moawad H."/>
            <person name="Abd El-Rahim W.M."/>
            <person name="Sadowsky M.J."/>
        </authorList>
    </citation>
    <scope>NUCLEOTIDE SEQUENCE [LARGE SCALE GENOMIC DNA]</scope>
    <source>
        <strain evidence="2 3">JC234</strain>
    </source>
</reference>
<dbReference type="AlphaFoldDB" id="A0A1C1Z0W1"/>
<feature type="domain" description="Amine oxidase" evidence="1">
    <location>
        <begin position="88"/>
        <end position="314"/>
    </location>
</feature>
<gene>
    <name evidence="2" type="ORF">AWJ14_10285</name>
</gene>
<keyword evidence="3" id="KW-1185">Reference proteome</keyword>
<dbReference type="Gene3D" id="3.50.50.60">
    <property type="entry name" value="FAD/NAD(P)-binding domain"/>
    <property type="match status" value="1"/>
</dbReference>
<evidence type="ECO:0000259" key="1">
    <source>
        <dbReference type="Pfam" id="PF01593"/>
    </source>
</evidence>
<sequence>MAVIGAGLAGLSLTRHLQAQGMTVKLIEKSDRPGGRLSTRETPFGSFDVGAQYLTNRTPAFAALINLLTSGGQVAAWKPSGKDSARPWWTGVPGMSTIPDALARSLDIDLGVEALGIAASGDRFEISARNRDGTEHRYTANQVVAAIPAPQARTLLSPLDPVFETLDTVQMAPCLSAALAFGAPLSGVRDLIRGQQGEALAQITRNSSKPGRSGETFVIQAMPGWSRERIDSPPAAVLAEMLIAMRFQTGLGADLPPPLHLDLDFWRYALVETPLSSPFLANQDNTLFACGDWCIAARAEAAHQSGLALAEHILSL</sequence>
<dbReference type="PANTHER" id="PTHR16128">
    <property type="entry name" value="FAD/NAD(P)-BINDING OXIDOREDUCTASE FAMILY PROTEIN"/>
    <property type="match status" value="1"/>
</dbReference>
<dbReference type="STRING" id="1480615.AWJ14_10285"/>
<comment type="caution">
    <text evidence="2">The sequence shown here is derived from an EMBL/GenBank/DDBJ whole genome shotgun (WGS) entry which is preliminary data.</text>
</comment>
<dbReference type="InterPro" id="IPR002937">
    <property type="entry name" value="Amino_oxidase"/>
</dbReference>
<dbReference type="Pfam" id="PF13450">
    <property type="entry name" value="NAD_binding_8"/>
    <property type="match status" value="1"/>
</dbReference>
<proteinExistence type="predicted"/>
<name>A0A1C1Z0W1_9HYPH</name>
<evidence type="ECO:0000313" key="2">
    <source>
        <dbReference type="EMBL" id="OCW59408.1"/>
    </source>
</evidence>
<dbReference type="Gene3D" id="3.90.660.10">
    <property type="match status" value="1"/>
</dbReference>
<organism evidence="2 3">
    <name type="scientific">Hoeflea olei</name>
    <dbReference type="NCBI Taxonomy" id="1480615"/>
    <lineage>
        <taxon>Bacteria</taxon>
        <taxon>Pseudomonadati</taxon>
        <taxon>Pseudomonadota</taxon>
        <taxon>Alphaproteobacteria</taxon>
        <taxon>Hyphomicrobiales</taxon>
        <taxon>Rhizobiaceae</taxon>
        <taxon>Hoeflea</taxon>
    </lineage>
</organism>
<accession>A0A1C1Z0W1</accession>
<dbReference type="Proteomes" id="UP000094795">
    <property type="component" value="Unassembled WGS sequence"/>
</dbReference>
<dbReference type="InterPro" id="IPR036188">
    <property type="entry name" value="FAD/NAD-bd_sf"/>
</dbReference>
<evidence type="ECO:0000313" key="3">
    <source>
        <dbReference type="Proteomes" id="UP000094795"/>
    </source>
</evidence>
<dbReference type="EMBL" id="LQZT01000001">
    <property type="protein sequence ID" value="OCW59408.1"/>
    <property type="molecule type" value="Genomic_DNA"/>
</dbReference>
<dbReference type="GO" id="GO:0016491">
    <property type="term" value="F:oxidoreductase activity"/>
    <property type="evidence" value="ECO:0007669"/>
    <property type="project" value="InterPro"/>
</dbReference>
<dbReference type="PANTHER" id="PTHR16128:SF5">
    <property type="entry name" value="FAD_NAD(P)-BINDING OXIDOREDUCTASE FAMILY PROTEIN"/>
    <property type="match status" value="1"/>
</dbReference>
<dbReference type="Pfam" id="PF01593">
    <property type="entry name" value="Amino_oxidase"/>
    <property type="match status" value="1"/>
</dbReference>